<feature type="transmembrane region" description="Helical" evidence="1">
    <location>
        <begin position="117"/>
        <end position="138"/>
    </location>
</feature>
<keyword evidence="3" id="KW-1185">Reference proteome</keyword>
<feature type="transmembrane region" description="Helical" evidence="1">
    <location>
        <begin position="227"/>
        <end position="256"/>
    </location>
</feature>
<dbReference type="EMBL" id="JAHBAY010000001">
    <property type="protein sequence ID" value="MBT0767540.1"/>
    <property type="molecule type" value="Genomic_DNA"/>
</dbReference>
<feature type="transmembrane region" description="Helical" evidence="1">
    <location>
        <begin position="276"/>
        <end position="298"/>
    </location>
</feature>
<evidence type="ECO:0008006" key="4">
    <source>
        <dbReference type="Google" id="ProtNLM"/>
    </source>
</evidence>
<keyword evidence="1" id="KW-0812">Transmembrane</keyword>
<feature type="transmembrane region" description="Helical" evidence="1">
    <location>
        <begin position="150"/>
        <end position="168"/>
    </location>
</feature>
<keyword evidence="1" id="KW-0472">Membrane</keyword>
<accession>A0ABS5T8Z3</accession>
<dbReference type="RefSeq" id="WP_214153546.1">
    <property type="nucleotide sequence ID" value="NZ_JAHBAY010000001.1"/>
</dbReference>
<dbReference type="Proteomes" id="UP001197247">
    <property type="component" value="Unassembled WGS sequence"/>
</dbReference>
<proteinExistence type="predicted"/>
<comment type="caution">
    <text evidence="2">The sequence shown here is derived from an EMBL/GenBank/DDBJ whole genome shotgun (WGS) entry which is preliminary data.</text>
</comment>
<keyword evidence="1" id="KW-1133">Transmembrane helix</keyword>
<organism evidence="2 3">
    <name type="scientific">Kineosporia corallincola</name>
    <dbReference type="NCBI Taxonomy" id="2835133"/>
    <lineage>
        <taxon>Bacteria</taxon>
        <taxon>Bacillati</taxon>
        <taxon>Actinomycetota</taxon>
        <taxon>Actinomycetes</taxon>
        <taxon>Kineosporiales</taxon>
        <taxon>Kineosporiaceae</taxon>
        <taxon>Kineosporia</taxon>
    </lineage>
</organism>
<evidence type="ECO:0000256" key="1">
    <source>
        <dbReference type="SAM" id="Phobius"/>
    </source>
</evidence>
<gene>
    <name evidence="2" type="ORF">KIH74_01305</name>
</gene>
<protein>
    <recommendedName>
        <fullName evidence="4">DUF2029 domain-containing protein</fullName>
    </recommendedName>
</protein>
<evidence type="ECO:0000313" key="2">
    <source>
        <dbReference type="EMBL" id="MBT0767540.1"/>
    </source>
</evidence>
<feature type="transmembrane region" description="Helical" evidence="1">
    <location>
        <begin position="374"/>
        <end position="391"/>
    </location>
</feature>
<name>A0ABS5T8Z3_9ACTN</name>
<feature type="transmembrane region" description="Helical" evidence="1">
    <location>
        <begin position="199"/>
        <end position="220"/>
    </location>
</feature>
<sequence length="410" mass="43119">MATGTPEPPALAGQKPAGHPLAGLAPALHRVARLRWLLCLVGAAQSAATVMNGAIQPADLVRFAAAGDLIVHGRLDRVYADPWMQAGPLELLASWAFFPFDHQHVRRYVVTGPDGQIWLRLLTGAAIVAAVLLAVRCLRSTLDLPRSAPAELLAGLTAVLLAVPYQFWMGGHLAQTGAPVMWVAGACLVVRGRTTSAGLVLGLATGWEPWGLLAGGILLAERAPARLLAGCAALTVGALACYLPFVVTGQFAMFGLDWQIRPGTPVHALFPGLTGFGWPLRLLQGAAAGAAGAATALLLGRRRDLVWAAPLAVLVVRLLLDPLILSYYWGPFLIAVVAGLGLLHPHCSPVRVALTISLAAVPLIRFRYAPGLEVPLLLAALVLLAALTLRLRREETVAPQGITQPAARLV</sequence>
<reference evidence="2 3" key="1">
    <citation type="submission" date="2021-05" db="EMBL/GenBank/DDBJ databases">
        <title>Kineosporia and Streptomyces sp. nov. two new marine actinobacteria isolated from Coral.</title>
        <authorList>
            <person name="Buangrab K."/>
            <person name="Sutthacheep M."/>
            <person name="Yeemin T."/>
            <person name="Harunari E."/>
            <person name="Igarashi Y."/>
            <person name="Kanchanasin P."/>
            <person name="Tanasupawat S."/>
            <person name="Phongsopitanun W."/>
        </authorList>
    </citation>
    <scope>NUCLEOTIDE SEQUENCE [LARGE SCALE GENOMIC DNA]</scope>
    <source>
        <strain evidence="2 3">J2-2</strain>
    </source>
</reference>
<evidence type="ECO:0000313" key="3">
    <source>
        <dbReference type="Proteomes" id="UP001197247"/>
    </source>
</evidence>